<feature type="signal peptide" evidence="10">
    <location>
        <begin position="1"/>
        <end position="23"/>
    </location>
</feature>
<evidence type="ECO:0000259" key="12">
    <source>
        <dbReference type="Pfam" id="PF07715"/>
    </source>
</evidence>
<evidence type="ECO:0000313" key="14">
    <source>
        <dbReference type="Proteomes" id="UP001595953"/>
    </source>
</evidence>
<evidence type="ECO:0000256" key="2">
    <source>
        <dbReference type="ARBA" id="ARBA00022448"/>
    </source>
</evidence>
<dbReference type="InterPro" id="IPR039426">
    <property type="entry name" value="TonB-dep_rcpt-like"/>
</dbReference>
<keyword evidence="5 9" id="KW-0798">TonB box</keyword>
<dbReference type="Gene3D" id="2.170.130.10">
    <property type="entry name" value="TonB-dependent receptor, plug domain"/>
    <property type="match status" value="1"/>
</dbReference>
<protein>
    <submittedName>
        <fullName evidence="13">SusC/RagA family TonB-linked outer membrane protein</fullName>
    </submittedName>
</protein>
<evidence type="ECO:0000256" key="7">
    <source>
        <dbReference type="ARBA" id="ARBA00023237"/>
    </source>
</evidence>
<dbReference type="NCBIfam" id="TIGR04056">
    <property type="entry name" value="OMP_RagA_SusC"/>
    <property type="match status" value="1"/>
</dbReference>
<dbReference type="InterPro" id="IPR008969">
    <property type="entry name" value="CarboxyPept-like_regulatory"/>
</dbReference>
<dbReference type="EMBL" id="JBHSGP010000014">
    <property type="protein sequence ID" value="MFC4722463.1"/>
    <property type="molecule type" value="Genomic_DNA"/>
</dbReference>
<feature type="domain" description="TonB-dependent receptor-like beta-barrel" evidence="11">
    <location>
        <begin position="371"/>
        <end position="943"/>
    </location>
</feature>
<proteinExistence type="inferred from homology"/>
<dbReference type="RefSeq" id="WP_387962992.1">
    <property type="nucleotide sequence ID" value="NZ_JBHSGP010000014.1"/>
</dbReference>
<evidence type="ECO:0000313" key="13">
    <source>
        <dbReference type="EMBL" id="MFC4722463.1"/>
    </source>
</evidence>
<feature type="domain" description="TonB-dependent receptor plug" evidence="12">
    <location>
        <begin position="114"/>
        <end position="220"/>
    </location>
</feature>
<evidence type="ECO:0000259" key="11">
    <source>
        <dbReference type="Pfam" id="PF00593"/>
    </source>
</evidence>
<evidence type="ECO:0000256" key="8">
    <source>
        <dbReference type="PROSITE-ProRule" id="PRU01360"/>
    </source>
</evidence>
<gene>
    <name evidence="13" type="ORF">ACFO5O_09020</name>
</gene>
<dbReference type="NCBIfam" id="TIGR04057">
    <property type="entry name" value="SusC_RagA_signa"/>
    <property type="match status" value="1"/>
</dbReference>
<dbReference type="Proteomes" id="UP001595953">
    <property type="component" value="Unassembled WGS sequence"/>
</dbReference>
<dbReference type="InterPro" id="IPR037066">
    <property type="entry name" value="Plug_dom_sf"/>
</dbReference>
<evidence type="ECO:0000256" key="6">
    <source>
        <dbReference type="ARBA" id="ARBA00023136"/>
    </source>
</evidence>
<keyword evidence="6 8" id="KW-0472">Membrane</keyword>
<dbReference type="SUPFAM" id="SSF49464">
    <property type="entry name" value="Carboxypeptidase regulatory domain-like"/>
    <property type="match status" value="1"/>
</dbReference>
<keyword evidence="4 8" id="KW-0812">Transmembrane</keyword>
<sequence length="1001" mass="109035">MKNKLLKKVMLPCLFLLGSIVYAQTVSGVVSDASGPIPGVNVLVKGTTTGTQTDFDGNYSLNVSSADAVLVFSFLGYATQEIPVNGQTTINVTLLEDAAQLSEVVVVGYGSTTKKEITSAVTKVDEEAFNKGTINNPSELLQGKVAGLSIYNKGGNPNEDAVIRLRGISTVGSNSSPLIVIDGVIGASLNNIDPSDIESMTVLKDGSAAAIYGSRGSSGVIIVTTKRGRAGDTQVSYNGSVATASISNTIDRMSGDEFAAAGGTDLESRTDWLDLVTRNAVSNVHNVAISGGYDNTDFRVSTNFRDAQGILDRSGFKQFNTRFQASTRILNDKLKITFNGSYTKRDSDFGFNEALRYAILYNPTAPVFGADSPYPFNADPYGGYFETLGLFDSFNPVSIINQNTNQGKRNEFTYSANFKYDLTDDISLNALYSEQESKYTNKEYYRTTSLFRGSATSPFRKGLARLNTGDNKFKLFELYGDYEIDASDRLNLKFTGGYSWQEDTSSNYFLSLGDFPNDDLEYIDALEWSQDQKTAGQFSVDSNRSPENRIIAFFGRVNATFDDAIYFNASLRREGSTKLGANNQWGTFPAFGLGVDLNKYLTLDNVDLFKVRLGYGVTGSLPAESGLSQPGYGPSGDLLSSVALRQPNPDLQWEEKAETNLGIEYTAGRFSATLDLYTRKVSDFILGQTITPDDLPDGTILISNFQIRNSGELSTDGLELGVNYDIIKNEDLKYNSGIVFSTYKTVLDKFDTRTLRGNLGAPGQNDTNVILVSEGEAIGEIWGPVFTGEVVNGSQVLKDVNGDGTLQTEQVIGNAIDADEDGVRDGDLTKLGKGIPDFELGWSHTLTYKNWDVNAFFRGAFGHSLVNNFRVFYEPRVGSQGSYNFVNTKHADPAITNAKFSSLYVEKADFFKLDNVSVGYTFDIAEDNKYVKDIRLSLSAQNLFTITGYTGADPEPALQDRGSVDNGGFLGGAADPLTPGIDRRYNYFASRTVTFGVNINF</sequence>
<dbReference type="Gene3D" id="2.60.40.1120">
    <property type="entry name" value="Carboxypeptidase-like, regulatory domain"/>
    <property type="match status" value="1"/>
</dbReference>
<keyword evidence="10" id="KW-0732">Signal</keyword>
<dbReference type="SUPFAM" id="SSF56935">
    <property type="entry name" value="Porins"/>
    <property type="match status" value="1"/>
</dbReference>
<comment type="similarity">
    <text evidence="8 9">Belongs to the TonB-dependent receptor family.</text>
</comment>
<keyword evidence="2 8" id="KW-0813">Transport</keyword>
<evidence type="ECO:0000256" key="4">
    <source>
        <dbReference type="ARBA" id="ARBA00022692"/>
    </source>
</evidence>
<dbReference type="InterPro" id="IPR023997">
    <property type="entry name" value="TonB-dep_OMP_SusC/RagA_CS"/>
</dbReference>
<dbReference type="PROSITE" id="PS52016">
    <property type="entry name" value="TONB_DEPENDENT_REC_3"/>
    <property type="match status" value="1"/>
</dbReference>
<evidence type="ECO:0000256" key="5">
    <source>
        <dbReference type="ARBA" id="ARBA00023077"/>
    </source>
</evidence>
<dbReference type="Gene3D" id="2.40.170.20">
    <property type="entry name" value="TonB-dependent receptor, beta-barrel domain"/>
    <property type="match status" value="1"/>
</dbReference>
<dbReference type="Pfam" id="PF00593">
    <property type="entry name" value="TonB_dep_Rec_b-barrel"/>
    <property type="match status" value="1"/>
</dbReference>
<keyword evidence="7 8" id="KW-0998">Cell outer membrane</keyword>
<reference evidence="14" key="1">
    <citation type="journal article" date="2019" name="Int. J. Syst. Evol. Microbiol.">
        <title>The Global Catalogue of Microorganisms (GCM) 10K type strain sequencing project: providing services to taxonomists for standard genome sequencing and annotation.</title>
        <authorList>
            <consortium name="The Broad Institute Genomics Platform"/>
            <consortium name="The Broad Institute Genome Sequencing Center for Infectious Disease"/>
            <person name="Wu L."/>
            <person name="Ma J."/>
        </authorList>
    </citation>
    <scope>NUCLEOTIDE SEQUENCE [LARGE SCALE GENOMIC DNA]</scope>
    <source>
        <strain evidence="14">CCUG 63682</strain>
    </source>
</reference>
<accession>A0ABV9N7B1</accession>
<evidence type="ECO:0000256" key="3">
    <source>
        <dbReference type="ARBA" id="ARBA00022452"/>
    </source>
</evidence>
<feature type="chain" id="PRO_5045180951" evidence="10">
    <location>
        <begin position="24"/>
        <end position="1001"/>
    </location>
</feature>
<keyword evidence="14" id="KW-1185">Reference proteome</keyword>
<comment type="subcellular location">
    <subcellularLocation>
        <location evidence="1 8">Cell outer membrane</location>
        <topology evidence="1 8">Multi-pass membrane protein</topology>
    </subcellularLocation>
</comment>
<evidence type="ECO:0000256" key="9">
    <source>
        <dbReference type="RuleBase" id="RU003357"/>
    </source>
</evidence>
<dbReference type="InterPro" id="IPR012910">
    <property type="entry name" value="Plug_dom"/>
</dbReference>
<name>A0ABV9N7B1_9FLAO</name>
<dbReference type="Pfam" id="PF07715">
    <property type="entry name" value="Plug"/>
    <property type="match status" value="1"/>
</dbReference>
<dbReference type="Pfam" id="PF13715">
    <property type="entry name" value="CarbopepD_reg_2"/>
    <property type="match status" value="1"/>
</dbReference>
<dbReference type="InterPro" id="IPR023996">
    <property type="entry name" value="TonB-dep_OMP_SusC/RagA"/>
</dbReference>
<comment type="caution">
    <text evidence="13">The sequence shown here is derived from an EMBL/GenBank/DDBJ whole genome shotgun (WGS) entry which is preliminary data.</text>
</comment>
<keyword evidence="3 8" id="KW-1134">Transmembrane beta strand</keyword>
<evidence type="ECO:0000256" key="10">
    <source>
        <dbReference type="SAM" id="SignalP"/>
    </source>
</evidence>
<organism evidence="13 14">
    <name type="scientific">Geojedonia litorea</name>
    <dbReference type="NCBI Taxonomy" id="1268269"/>
    <lineage>
        <taxon>Bacteria</taxon>
        <taxon>Pseudomonadati</taxon>
        <taxon>Bacteroidota</taxon>
        <taxon>Flavobacteriia</taxon>
        <taxon>Flavobacteriales</taxon>
        <taxon>Flavobacteriaceae</taxon>
        <taxon>Geojedonia</taxon>
    </lineage>
</organism>
<dbReference type="InterPro" id="IPR000531">
    <property type="entry name" value="Beta-barrel_TonB"/>
</dbReference>
<evidence type="ECO:0000256" key="1">
    <source>
        <dbReference type="ARBA" id="ARBA00004571"/>
    </source>
</evidence>
<dbReference type="InterPro" id="IPR036942">
    <property type="entry name" value="Beta-barrel_TonB_sf"/>
</dbReference>